<dbReference type="PANTHER" id="PTHR46580">
    <property type="entry name" value="SENSOR KINASE-RELATED"/>
    <property type="match status" value="1"/>
</dbReference>
<organism evidence="3 4">
    <name type="scientific">Enhygromyxa salina</name>
    <dbReference type="NCBI Taxonomy" id="215803"/>
    <lineage>
        <taxon>Bacteria</taxon>
        <taxon>Pseudomonadati</taxon>
        <taxon>Myxococcota</taxon>
        <taxon>Polyangia</taxon>
        <taxon>Nannocystales</taxon>
        <taxon>Nannocystaceae</taxon>
        <taxon>Enhygromyxa</taxon>
    </lineage>
</organism>
<feature type="compositionally biased region" description="Acidic residues" evidence="2">
    <location>
        <begin position="1"/>
        <end position="10"/>
    </location>
</feature>
<dbReference type="InterPro" id="IPR028994">
    <property type="entry name" value="Integrin_alpha_N"/>
</dbReference>
<gene>
    <name evidence="3" type="ORF">DB30_01920</name>
</gene>
<keyword evidence="1" id="KW-0732">Signal</keyword>
<proteinExistence type="predicted"/>
<comment type="caution">
    <text evidence="3">The sequence shown here is derived from an EMBL/GenBank/DDBJ whole genome shotgun (WGS) entry which is preliminary data.</text>
</comment>
<sequence>MLDDAGETDSEATSGSDNETSDGAPNDDANPNDDGDGDGGGDGGRDGDGDGDGGIDDDEPSCGDGNVDPGEFCFTGVELLDWVEIQSLAVGDFNGDGKLDIAVAVKDTAFVLLGDGTGSFPLQSELLVPDSDYRGVAAGDLDGDLVDDLVFARESNDSVLIYSSNSEGGGGPWRTYSVGDKPRAIALASLAEGHPLDVVVANHGDDSISTLFGQGMGLLGTTVEYDVGDEPNDIALVDFDHDTTLDLVVSNYGDASLSVLRGVGDGTFMPEETYPLLEKPTAFVTADLDQDGWLDVAAVLEGLDAVQLLFGEGAGSLHDSWCVAAVGDKPIDAAASDLNKDGAVDLIVANADSRDVGVLFGSSIQPEAFSGYHTLLWLSDFNQLTTVEVADLNADGVDDVLVAGEGLRLLISNP</sequence>
<protein>
    <submittedName>
        <fullName evidence="3">Transposase</fullName>
    </submittedName>
</protein>
<accession>A0A0C2A3S2</accession>
<dbReference type="Gene3D" id="2.130.10.130">
    <property type="entry name" value="Integrin alpha, N-terminal"/>
    <property type="match status" value="1"/>
</dbReference>
<dbReference type="RefSeq" id="WP_052547345.1">
    <property type="nucleotide sequence ID" value="NZ_JMCC02000015.1"/>
</dbReference>
<dbReference type="AlphaFoldDB" id="A0A0C2A3S2"/>
<dbReference type="Pfam" id="PF13517">
    <property type="entry name" value="FG-GAP_3"/>
    <property type="match status" value="3"/>
</dbReference>
<dbReference type="InterPro" id="IPR013517">
    <property type="entry name" value="FG-GAP"/>
</dbReference>
<evidence type="ECO:0000313" key="3">
    <source>
        <dbReference type="EMBL" id="KIG18033.1"/>
    </source>
</evidence>
<evidence type="ECO:0000256" key="1">
    <source>
        <dbReference type="ARBA" id="ARBA00022729"/>
    </source>
</evidence>
<dbReference type="SUPFAM" id="SSF69318">
    <property type="entry name" value="Integrin alpha N-terminal domain"/>
    <property type="match status" value="1"/>
</dbReference>
<dbReference type="PANTHER" id="PTHR46580:SF4">
    <property type="entry name" value="ATP_GTP-BINDING PROTEIN"/>
    <property type="match status" value="1"/>
</dbReference>
<dbReference type="Proteomes" id="UP000031599">
    <property type="component" value="Unassembled WGS sequence"/>
</dbReference>
<feature type="region of interest" description="Disordered" evidence="2">
    <location>
        <begin position="1"/>
        <end position="69"/>
    </location>
</feature>
<feature type="compositionally biased region" description="Acidic residues" evidence="2">
    <location>
        <begin position="30"/>
        <end position="39"/>
    </location>
</feature>
<reference evidence="3 4" key="1">
    <citation type="submission" date="2014-12" db="EMBL/GenBank/DDBJ databases">
        <title>Genome assembly of Enhygromyxa salina DSM 15201.</title>
        <authorList>
            <person name="Sharma G."/>
            <person name="Subramanian S."/>
        </authorList>
    </citation>
    <scope>NUCLEOTIDE SEQUENCE [LARGE SCALE GENOMIC DNA]</scope>
    <source>
        <strain evidence="3 4">DSM 15201</strain>
    </source>
</reference>
<dbReference type="EMBL" id="JMCC02000015">
    <property type="protein sequence ID" value="KIG18033.1"/>
    <property type="molecule type" value="Genomic_DNA"/>
</dbReference>
<evidence type="ECO:0000256" key="2">
    <source>
        <dbReference type="SAM" id="MobiDB-lite"/>
    </source>
</evidence>
<dbReference type="Gene3D" id="2.30.30.100">
    <property type="match status" value="1"/>
</dbReference>
<name>A0A0C2A3S2_9BACT</name>
<evidence type="ECO:0000313" key="4">
    <source>
        <dbReference type="Proteomes" id="UP000031599"/>
    </source>
</evidence>
<feature type="compositionally biased region" description="Acidic residues" evidence="2">
    <location>
        <begin position="49"/>
        <end position="61"/>
    </location>
</feature>